<evidence type="ECO:0000313" key="3">
    <source>
        <dbReference type="Proteomes" id="UP000293360"/>
    </source>
</evidence>
<proteinExistence type="predicted"/>
<gene>
    <name evidence="2" type="ORF">DL764_001803</name>
</gene>
<dbReference type="EMBL" id="QJNU01000058">
    <property type="protein sequence ID" value="RYP08568.1"/>
    <property type="molecule type" value="Genomic_DNA"/>
</dbReference>
<keyword evidence="3" id="KW-1185">Reference proteome</keyword>
<reference evidence="2 3" key="1">
    <citation type="submission" date="2018-06" db="EMBL/GenBank/DDBJ databases">
        <title>Complete Genomes of Monosporascus.</title>
        <authorList>
            <person name="Robinson A.J."/>
            <person name="Natvig D.O."/>
        </authorList>
    </citation>
    <scope>NUCLEOTIDE SEQUENCE [LARGE SCALE GENOMIC DNA]</scope>
    <source>
        <strain evidence="2 3">CBS 110550</strain>
    </source>
</reference>
<protein>
    <submittedName>
        <fullName evidence="2">Uncharacterized protein</fullName>
    </submittedName>
</protein>
<accession>A0A4Q4TPF8</accession>
<dbReference type="AlphaFoldDB" id="A0A4Q4TPF8"/>
<evidence type="ECO:0000313" key="2">
    <source>
        <dbReference type="EMBL" id="RYP08568.1"/>
    </source>
</evidence>
<evidence type="ECO:0000256" key="1">
    <source>
        <dbReference type="SAM" id="MobiDB-lite"/>
    </source>
</evidence>
<sequence>MGVHWRRLLEEDRVEAARGEGFEWGRNSVFADEWRRDRDALQPPTPATTQLKPLRPDAGTADSEPQRYPMLGRDLRQGVQYVVPLMRA</sequence>
<dbReference type="Proteomes" id="UP000293360">
    <property type="component" value="Unassembled WGS sequence"/>
</dbReference>
<feature type="region of interest" description="Disordered" evidence="1">
    <location>
        <begin position="35"/>
        <end position="68"/>
    </location>
</feature>
<organism evidence="2 3">
    <name type="scientific">Monosporascus ibericus</name>
    <dbReference type="NCBI Taxonomy" id="155417"/>
    <lineage>
        <taxon>Eukaryota</taxon>
        <taxon>Fungi</taxon>
        <taxon>Dikarya</taxon>
        <taxon>Ascomycota</taxon>
        <taxon>Pezizomycotina</taxon>
        <taxon>Sordariomycetes</taxon>
        <taxon>Xylariomycetidae</taxon>
        <taxon>Xylariales</taxon>
        <taxon>Xylariales incertae sedis</taxon>
        <taxon>Monosporascus</taxon>
    </lineage>
</organism>
<name>A0A4Q4TPF8_9PEZI</name>
<comment type="caution">
    <text evidence="2">The sequence shown here is derived from an EMBL/GenBank/DDBJ whole genome shotgun (WGS) entry which is preliminary data.</text>
</comment>